<feature type="region of interest" description="Disordered" evidence="1">
    <location>
        <begin position="1"/>
        <end position="44"/>
    </location>
</feature>
<dbReference type="EMBL" id="CP043959">
    <property type="protein sequence ID" value="QER90192.1"/>
    <property type="molecule type" value="Genomic_DNA"/>
</dbReference>
<organism evidence="3 4">
    <name type="scientific">Streptomyces tendae</name>
    <dbReference type="NCBI Taxonomy" id="1932"/>
    <lineage>
        <taxon>Bacteria</taxon>
        <taxon>Bacillati</taxon>
        <taxon>Actinomycetota</taxon>
        <taxon>Actinomycetes</taxon>
        <taxon>Kitasatosporales</taxon>
        <taxon>Streptomycetaceae</taxon>
        <taxon>Streptomyces</taxon>
    </lineage>
</organism>
<accession>A0ABX6A1B8</accession>
<evidence type="ECO:0000256" key="1">
    <source>
        <dbReference type="SAM" id="MobiDB-lite"/>
    </source>
</evidence>
<gene>
    <name evidence="3" type="ORF">F3L20_25960</name>
</gene>
<dbReference type="PANTHER" id="PTHR30007:SF1">
    <property type="entry name" value="BLR1914 PROTEIN"/>
    <property type="match status" value="1"/>
</dbReference>
<evidence type="ECO:0000259" key="2">
    <source>
        <dbReference type="Pfam" id="PF01609"/>
    </source>
</evidence>
<feature type="compositionally biased region" description="Basic and acidic residues" evidence="1">
    <location>
        <begin position="26"/>
        <end position="35"/>
    </location>
</feature>
<name>A0ABX6A1B8_STRTE</name>
<dbReference type="Proteomes" id="UP000324308">
    <property type="component" value="Chromosome"/>
</dbReference>
<protein>
    <submittedName>
        <fullName evidence="3">Transposase</fullName>
    </submittedName>
</protein>
<proteinExistence type="predicted"/>
<dbReference type="PANTHER" id="PTHR30007">
    <property type="entry name" value="PHP DOMAIN PROTEIN"/>
    <property type="match status" value="1"/>
</dbReference>
<dbReference type="InterPro" id="IPR002559">
    <property type="entry name" value="Transposase_11"/>
</dbReference>
<feature type="domain" description="Transposase IS4-like" evidence="2">
    <location>
        <begin position="40"/>
        <end position="142"/>
    </location>
</feature>
<reference evidence="3 4" key="1">
    <citation type="submission" date="2019-09" db="EMBL/GenBank/DDBJ databases">
        <title>Draft genome sequence of the Ebosin-producing strain Streptomyces sp. 139.</title>
        <authorList>
            <person name="Ai L."/>
            <person name="Geng M."/>
            <person name="Ma M."/>
            <person name="Bai L."/>
        </authorList>
    </citation>
    <scope>NUCLEOTIDE SEQUENCE [LARGE SCALE GENOMIC DNA]</scope>
    <source>
        <strain evidence="3 4">139</strain>
    </source>
</reference>
<keyword evidence="4" id="KW-1185">Reference proteome</keyword>
<sequence>MAGPDRLHHHPRPSARRGHGAKRGSLRQDEPDDHALGGSRGGLTTKIHLACDGRGRPLAVMLTAGQRHDGVCARPLLERIRVPRIGRGRPRCRPDHVVADKAYASRGFRAYLRKRGISHTIPEKRDQQRHRRADHGVTRAASDGLPVDRLCRRTGEKFPPPTFVRCHRT</sequence>
<feature type="compositionally biased region" description="Basic residues" evidence="1">
    <location>
        <begin position="7"/>
        <end position="25"/>
    </location>
</feature>
<evidence type="ECO:0000313" key="4">
    <source>
        <dbReference type="Proteomes" id="UP000324308"/>
    </source>
</evidence>
<dbReference type="Pfam" id="PF01609">
    <property type="entry name" value="DDE_Tnp_1"/>
    <property type="match status" value="1"/>
</dbReference>
<evidence type="ECO:0000313" key="3">
    <source>
        <dbReference type="EMBL" id="QER90192.1"/>
    </source>
</evidence>